<evidence type="ECO:0000313" key="1">
    <source>
        <dbReference type="EMBL" id="MRX67389.1"/>
    </source>
</evidence>
<dbReference type="AlphaFoldDB" id="A0A521BIE2"/>
<reference evidence="1 4" key="2">
    <citation type="submission" date="2019-11" db="EMBL/GenBank/DDBJ databases">
        <title>Flavobacterium resistens genome.</title>
        <authorList>
            <person name="Wilson V.M."/>
            <person name="Newman J.D."/>
        </authorList>
    </citation>
    <scope>NUCLEOTIDE SEQUENCE [LARGE SCALE GENOMIC DNA]</scope>
    <source>
        <strain evidence="1 4">DSM 19382</strain>
    </source>
</reference>
<sequence>MDWTDNQTLLEYSKRTPCKEIFQAVCDELGKYYQAKGFKYSRSQKKITLEKDDIKLEIAFWSTKSNTPGKSVSFEILPSFYSKQLAKTSNINGILFGHTGLFYHKYTDNPKQILVKQIFGDELERIDEYSNESNIIENHYCNIYGIDKEKFDAIVKFIDDKIVPWISKLATNEGILELITNACPTRISSLNGKGTNSDFVKYVQLNFPDIDIEKKLGL</sequence>
<protein>
    <recommendedName>
        <fullName evidence="5">DUF4304 domain-containing protein</fullName>
    </recommendedName>
</protein>
<dbReference type="RefSeq" id="WP_142449669.1">
    <property type="nucleotide sequence ID" value="NZ_FXTA01000001.1"/>
</dbReference>
<keyword evidence="4" id="KW-1185">Reference proteome</keyword>
<evidence type="ECO:0008006" key="5">
    <source>
        <dbReference type="Google" id="ProtNLM"/>
    </source>
</evidence>
<accession>A0A521BIE2</accession>
<dbReference type="EMBL" id="WKKG01000002">
    <property type="protein sequence ID" value="MRX67389.1"/>
    <property type="molecule type" value="Genomic_DNA"/>
</dbReference>
<dbReference type="Proteomes" id="UP000468990">
    <property type="component" value="Unassembled WGS sequence"/>
</dbReference>
<proteinExistence type="predicted"/>
<gene>
    <name evidence="1" type="ORF">GJU42_05370</name>
    <name evidence="2" type="ORF">SAMN06265349_1011074</name>
</gene>
<dbReference type="Proteomes" id="UP000317289">
    <property type="component" value="Unassembled WGS sequence"/>
</dbReference>
<evidence type="ECO:0000313" key="2">
    <source>
        <dbReference type="EMBL" id="SMO46809.1"/>
    </source>
</evidence>
<dbReference type="OrthoDB" id="654616at2"/>
<evidence type="ECO:0000313" key="4">
    <source>
        <dbReference type="Proteomes" id="UP000468990"/>
    </source>
</evidence>
<dbReference type="EMBL" id="FXTA01000001">
    <property type="protein sequence ID" value="SMO46809.1"/>
    <property type="molecule type" value="Genomic_DNA"/>
</dbReference>
<name>A0A521BIE2_9FLAO</name>
<evidence type="ECO:0000313" key="3">
    <source>
        <dbReference type="Proteomes" id="UP000317289"/>
    </source>
</evidence>
<reference evidence="2 3" key="1">
    <citation type="submission" date="2017-05" db="EMBL/GenBank/DDBJ databases">
        <authorList>
            <person name="Varghese N."/>
            <person name="Submissions S."/>
        </authorList>
    </citation>
    <scope>NUCLEOTIDE SEQUENCE [LARGE SCALE GENOMIC DNA]</scope>
    <source>
        <strain evidence="2 3">DSM 19382</strain>
    </source>
</reference>
<organism evidence="2 3">
    <name type="scientific">Flavobacterium resistens</name>
    <dbReference type="NCBI Taxonomy" id="443612"/>
    <lineage>
        <taxon>Bacteria</taxon>
        <taxon>Pseudomonadati</taxon>
        <taxon>Bacteroidota</taxon>
        <taxon>Flavobacteriia</taxon>
        <taxon>Flavobacteriales</taxon>
        <taxon>Flavobacteriaceae</taxon>
        <taxon>Flavobacterium</taxon>
    </lineage>
</organism>